<evidence type="ECO:0000256" key="4">
    <source>
        <dbReference type="ARBA" id="ARBA00023136"/>
    </source>
</evidence>
<dbReference type="GO" id="GO:0031410">
    <property type="term" value="C:cytoplasmic vesicle"/>
    <property type="evidence" value="ECO:0007669"/>
    <property type="project" value="UniProtKB-KW"/>
</dbReference>
<dbReference type="PANTHER" id="PTHR31792:SF3">
    <property type="entry name" value="VACUOLAR ATPASE ASSEMBLY INTEGRAL MEMBRANE PROTEIN VMA21"/>
    <property type="match status" value="1"/>
</dbReference>
<sequence>MVVTDQDVEACLLLLDVMARDDNSKNQKAAQSNEAVTRSSITKLVAFSLALVLLPIAIYFISLDGVYSGNSTYAAITAAVTANVVLISYVAMAIYEDDETVKHKADKKSQ</sequence>
<protein>
    <recommendedName>
        <fullName evidence="9">Vacuolar ATPase assembly integral membrane protein VMA21</fullName>
    </recommendedName>
</protein>
<keyword evidence="8" id="KW-1185">Reference proteome</keyword>
<evidence type="ECO:0000313" key="7">
    <source>
        <dbReference type="EMBL" id="TIA84984.1"/>
    </source>
</evidence>
<feature type="transmembrane region" description="Helical" evidence="6">
    <location>
        <begin position="73"/>
        <end position="95"/>
    </location>
</feature>
<accession>A0A4T0FD84</accession>
<keyword evidence="2" id="KW-0256">Endoplasmic reticulum</keyword>
<evidence type="ECO:0000256" key="5">
    <source>
        <dbReference type="ARBA" id="ARBA00023329"/>
    </source>
</evidence>
<evidence type="ECO:0000313" key="8">
    <source>
        <dbReference type="Proteomes" id="UP000310189"/>
    </source>
</evidence>
<dbReference type="OrthoDB" id="160405at2759"/>
<evidence type="ECO:0000256" key="3">
    <source>
        <dbReference type="ARBA" id="ARBA00022989"/>
    </source>
</evidence>
<dbReference type="PANTHER" id="PTHR31792">
    <property type="entry name" value="VACUOLAR ATPASE ASSEMBLY INTEGRAL MEMBRANE PROTEIN VMA21"/>
    <property type="match status" value="1"/>
</dbReference>
<dbReference type="AlphaFoldDB" id="A0A4T0FD84"/>
<dbReference type="Proteomes" id="UP000310189">
    <property type="component" value="Unassembled WGS sequence"/>
</dbReference>
<keyword evidence="4 6" id="KW-0472">Membrane</keyword>
<evidence type="ECO:0008006" key="9">
    <source>
        <dbReference type="Google" id="ProtNLM"/>
    </source>
</evidence>
<keyword evidence="1 6" id="KW-0812">Transmembrane</keyword>
<dbReference type="InterPro" id="IPR019013">
    <property type="entry name" value="Vma21"/>
</dbReference>
<gene>
    <name evidence="7" type="ORF">E3P99_04098</name>
</gene>
<proteinExistence type="predicted"/>
<organism evidence="7 8">
    <name type="scientific">Wallemia hederae</name>
    <dbReference type="NCBI Taxonomy" id="1540922"/>
    <lineage>
        <taxon>Eukaryota</taxon>
        <taxon>Fungi</taxon>
        <taxon>Dikarya</taxon>
        <taxon>Basidiomycota</taxon>
        <taxon>Wallemiomycotina</taxon>
        <taxon>Wallemiomycetes</taxon>
        <taxon>Wallemiales</taxon>
        <taxon>Wallemiaceae</taxon>
        <taxon>Wallemia</taxon>
    </lineage>
</organism>
<dbReference type="GO" id="GO:0070072">
    <property type="term" value="P:vacuolar proton-transporting V-type ATPase complex assembly"/>
    <property type="evidence" value="ECO:0007669"/>
    <property type="project" value="InterPro"/>
</dbReference>
<feature type="transmembrane region" description="Helical" evidence="6">
    <location>
        <begin position="44"/>
        <end position="61"/>
    </location>
</feature>
<evidence type="ECO:0000256" key="6">
    <source>
        <dbReference type="SAM" id="Phobius"/>
    </source>
</evidence>
<dbReference type="EMBL" id="SPNW01000130">
    <property type="protein sequence ID" value="TIA84984.1"/>
    <property type="molecule type" value="Genomic_DNA"/>
</dbReference>
<keyword evidence="5" id="KW-0968">Cytoplasmic vesicle</keyword>
<keyword evidence="3 6" id="KW-1133">Transmembrane helix</keyword>
<name>A0A4T0FD84_9BASI</name>
<comment type="caution">
    <text evidence="7">The sequence shown here is derived from an EMBL/GenBank/DDBJ whole genome shotgun (WGS) entry which is preliminary data.</text>
</comment>
<evidence type="ECO:0000256" key="2">
    <source>
        <dbReference type="ARBA" id="ARBA00022824"/>
    </source>
</evidence>
<reference evidence="7 8" key="1">
    <citation type="submission" date="2019-03" db="EMBL/GenBank/DDBJ databases">
        <title>Sequencing 23 genomes of Wallemia ichthyophaga.</title>
        <authorList>
            <person name="Gostincar C."/>
        </authorList>
    </citation>
    <scope>NUCLEOTIDE SEQUENCE [LARGE SCALE GENOMIC DNA]</scope>
    <source>
        <strain evidence="7 8">EXF-5753</strain>
    </source>
</reference>
<dbReference type="GO" id="GO:0005789">
    <property type="term" value="C:endoplasmic reticulum membrane"/>
    <property type="evidence" value="ECO:0007669"/>
    <property type="project" value="TreeGrafter"/>
</dbReference>
<dbReference type="Pfam" id="PF09446">
    <property type="entry name" value="VMA21"/>
    <property type="match status" value="1"/>
</dbReference>
<evidence type="ECO:0000256" key="1">
    <source>
        <dbReference type="ARBA" id="ARBA00022692"/>
    </source>
</evidence>